<evidence type="ECO:0000256" key="5">
    <source>
        <dbReference type="ARBA" id="ARBA00023136"/>
    </source>
</evidence>
<reference evidence="8" key="1">
    <citation type="submission" date="2017-01" db="EMBL/GenBank/DDBJ databases">
        <title>Komagataeibacter sp. MSKU9 whole genome sequencing project.</title>
        <authorList>
            <person name="Matsutani M."/>
            <person name="Naloka K."/>
            <person name="Theeragool G."/>
            <person name="Yakushi T."/>
            <person name="Matsushita K."/>
        </authorList>
    </citation>
    <scope>NUCLEOTIDE SEQUENCE [LARGE SCALE GENOMIC DNA]</scope>
    <source>
        <strain evidence="8">MSKU9</strain>
    </source>
</reference>
<evidence type="ECO:0000313" key="7">
    <source>
        <dbReference type="EMBL" id="GCE82550.1"/>
    </source>
</evidence>
<dbReference type="Pfam" id="PF02133">
    <property type="entry name" value="Transp_cyt_pur"/>
    <property type="match status" value="1"/>
</dbReference>
<organism evidence="7 8">
    <name type="scientific">Komagataeibacter diospyri</name>
    <dbReference type="NCBI Taxonomy" id="1932662"/>
    <lineage>
        <taxon>Bacteria</taxon>
        <taxon>Pseudomonadati</taxon>
        <taxon>Pseudomonadota</taxon>
        <taxon>Alphaproteobacteria</taxon>
        <taxon>Acetobacterales</taxon>
        <taxon>Acetobacteraceae</taxon>
        <taxon>Komagataeibacter</taxon>
    </lineage>
</organism>
<gene>
    <name evidence="7" type="ORF">MSKU9_0691</name>
</gene>
<name>A0A4P5NLF2_9PROT</name>
<dbReference type="AlphaFoldDB" id="A0A4P5NLF2"/>
<proteinExistence type="inferred from homology"/>
<evidence type="ECO:0000256" key="2">
    <source>
        <dbReference type="ARBA" id="ARBA00008974"/>
    </source>
</evidence>
<feature type="transmembrane region" description="Helical" evidence="6">
    <location>
        <begin position="53"/>
        <end position="73"/>
    </location>
</feature>
<sequence>MDGTDNTPYVTDELHEQTGYLLRRTDQRHTSLFQTAMPDDLLLRGCREQEGSLILTLDVLATSIGPLIAILLTDYYFMRRGMMDVNALYSGHTTLPYRHHTGINPVTMVISVAVGGMIVLLPAFDAIHHLFLFIGGGRAAILYGVLMRRSAPRPISIPTNSET</sequence>
<dbReference type="OrthoDB" id="9814496at2"/>
<evidence type="ECO:0000256" key="6">
    <source>
        <dbReference type="SAM" id="Phobius"/>
    </source>
</evidence>
<evidence type="ECO:0000256" key="1">
    <source>
        <dbReference type="ARBA" id="ARBA00004141"/>
    </source>
</evidence>
<accession>A0A4P5NLF2</accession>
<comment type="similarity">
    <text evidence="2">Belongs to the purine-cytosine permease (2.A.39) family.</text>
</comment>
<dbReference type="InterPro" id="IPR001248">
    <property type="entry name" value="Pur-cyt_permease"/>
</dbReference>
<comment type="caution">
    <text evidence="7">The sequence shown here is derived from an EMBL/GenBank/DDBJ whole genome shotgun (WGS) entry which is preliminary data.</text>
</comment>
<dbReference type="EMBL" id="BDLU01000024">
    <property type="protein sequence ID" value="GCE82550.1"/>
    <property type="molecule type" value="Genomic_DNA"/>
</dbReference>
<evidence type="ECO:0000256" key="3">
    <source>
        <dbReference type="ARBA" id="ARBA00022692"/>
    </source>
</evidence>
<feature type="transmembrane region" description="Helical" evidence="6">
    <location>
        <begin position="102"/>
        <end position="121"/>
    </location>
</feature>
<protein>
    <submittedName>
        <fullName evidence="7">Uncharacterized protein</fullName>
    </submittedName>
</protein>
<comment type="subcellular location">
    <subcellularLocation>
        <location evidence="1">Membrane</location>
        <topology evidence="1">Multi-pass membrane protein</topology>
    </subcellularLocation>
</comment>
<keyword evidence="4 6" id="KW-1133">Transmembrane helix</keyword>
<dbReference type="GO" id="GO:0016020">
    <property type="term" value="C:membrane"/>
    <property type="evidence" value="ECO:0007669"/>
    <property type="project" value="UniProtKB-SubCell"/>
</dbReference>
<dbReference type="GO" id="GO:0022857">
    <property type="term" value="F:transmembrane transporter activity"/>
    <property type="evidence" value="ECO:0007669"/>
    <property type="project" value="InterPro"/>
</dbReference>
<dbReference type="Gene3D" id="1.10.4160.10">
    <property type="entry name" value="Hydantoin permease"/>
    <property type="match status" value="1"/>
</dbReference>
<feature type="transmembrane region" description="Helical" evidence="6">
    <location>
        <begin position="127"/>
        <end position="146"/>
    </location>
</feature>
<keyword evidence="8" id="KW-1185">Reference proteome</keyword>
<dbReference type="Proteomes" id="UP000315095">
    <property type="component" value="Unassembled WGS sequence"/>
</dbReference>
<evidence type="ECO:0000313" key="8">
    <source>
        <dbReference type="Proteomes" id="UP000315095"/>
    </source>
</evidence>
<keyword evidence="5 6" id="KW-0472">Membrane</keyword>
<keyword evidence="3 6" id="KW-0812">Transmembrane</keyword>
<dbReference type="RefSeq" id="WP_141259953.1">
    <property type="nucleotide sequence ID" value="NZ_BDLU01000024.1"/>
</dbReference>
<evidence type="ECO:0000256" key="4">
    <source>
        <dbReference type="ARBA" id="ARBA00022989"/>
    </source>
</evidence>